<dbReference type="EMBL" id="JACJSG010000001">
    <property type="protein sequence ID" value="MBD2499164.1"/>
    <property type="molecule type" value="Genomic_DNA"/>
</dbReference>
<evidence type="ECO:0000313" key="1">
    <source>
        <dbReference type="EMBL" id="MBD2499164.1"/>
    </source>
</evidence>
<dbReference type="RefSeq" id="WP_190465646.1">
    <property type="nucleotide sequence ID" value="NZ_JACJSG010000001.1"/>
</dbReference>
<name>A0ABR8CW58_9NOST</name>
<accession>A0ABR8CW58</accession>
<proteinExistence type="predicted"/>
<comment type="caution">
    <text evidence="1">The sequence shown here is derived from an EMBL/GenBank/DDBJ whole genome shotgun (WGS) entry which is preliminary data.</text>
</comment>
<dbReference type="Proteomes" id="UP000661112">
    <property type="component" value="Unassembled WGS sequence"/>
</dbReference>
<keyword evidence="2" id="KW-1185">Reference proteome</keyword>
<evidence type="ECO:0000313" key="2">
    <source>
        <dbReference type="Proteomes" id="UP000661112"/>
    </source>
</evidence>
<protein>
    <submittedName>
        <fullName evidence="1">Uncharacterized protein</fullName>
    </submittedName>
</protein>
<reference evidence="1 2" key="1">
    <citation type="journal article" date="2020" name="ISME J.">
        <title>Comparative genomics reveals insights into cyanobacterial evolution and habitat adaptation.</title>
        <authorList>
            <person name="Chen M.Y."/>
            <person name="Teng W.K."/>
            <person name="Zhao L."/>
            <person name="Hu C.X."/>
            <person name="Zhou Y.K."/>
            <person name="Han B.P."/>
            <person name="Song L.R."/>
            <person name="Shu W.S."/>
        </authorList>
    </citation>
    <scope>NUCLEOTIDE SEQUENCE [LARGE SCALE GENOMIC DNA]</scope>
    <source>
        <strain evidence="1 2">FACHB-119</strain>
    </source>
</reference>
<organism evidence="1 2">
    <name type="scientific">Anabaena azotica FACHB-119</name>
    <dbReference type="NCBI Taxonomy" id="947527"/>
    <lineage>
        <taxon>Bacteria</taxon>
        <taxon>Bacillati</taxon>
        <taxon>Cyanobacteriota</taxon>
        <taxon>Cyanophyceae</taxon>
        <taxon>Nostocales</taxon>
        <taxon>Nostocaceae</taxon>
        <taxon>Anabaena</taxon>
        <taxon>Anabaena azotica</taxon>
    </lineage>
</organism>
<sequence length="146" mass="17325">MSRLLYENSVSYQGYLIIPFVFGKADRYEIYSYKLLSEIGRESKLHKAENPAKIYGNSISNIIEIAKEHIDQNADFASQKDCFQSRYIYRNNLIVVFHENDRYFYDHYPPDLLNNIAAPKLFKSEYECLSWIKQGLDGRYMRQQAR</sequence>
<gene>
    <name evidence="1" type="ORF">H6G83_00815</name>
</gene>